<dbReference type="InterPro" id="IPR043198">
    <property type="entry name" value="Cyclin/Ssn8"/>
</dbReference>
<accession>A0A1X2G3P5</accession>
<feature type="domain" description="Cyclin-like" evidence="5">
    <location>
        <begin position="36"/>
        <end position="118"/>
    </location>
</feature>
<comment type="caution">
    <text evidence="6">The sequence shown here is derived from an EMBL/GenBank/DDBJ whole genome shotgun (WGS) entry which is preliminary data.</text>
</comment>
<feature type="domain" description="Cyclin-like" evidence="5">
    <location>
        <begin position="148"/>
        <end position="232"/>
    </location>
</feature>
<feature type="compositionally biased region" description="Basic residues" evidence="4">
    <location>
        <begin position="261"/>
        <end position="272"/>
    </location>
</feature>
<evidence type="ECO:0000256" key="1">
    <source>
        <dbReference type="ARBA" id="ARBA00023015"/>
    </source>
</evidence>
<evidence type="ECO:0000256" key="2">
    <source>
        <dbReference type="ARBA" id="ARBA00023163"/>
    </source>
</evidence>
<evidence type="ECO:0000256" key="3">
    <source>
        <dbReference type="RuleBase" id="RU000383"/>
    </source>
</evidence>
<keyword evidence="3" id="KW-0195">Cyclin</keyword>
<dbReference type="GO" id="GO:0016538">
    <property type="term" value="F:cyclin-dependent protein serine/threonine kinase regulator activity"/>
    <property type="evidence" value="ECO:0007669"/>
    <property type="project" value="InterPro"/>
</dbReference>
<dbReference type="InterPro" id="IPR006671">
    <property type="entry name" value="Cyclin_N"/>
</dbReference>
<keyword evidence="1" id="KW-0805">Transcription regulation</keyword>
<dbReference type="STRING" id="101127.A0A1X2G3P5"/>
<dbReference type="PIRSF" id="PIRSF036580">
    <property type="entry name" value="Cyclin_L"/>
    <property type="match status" value="1"/>
</dbReference>
<dbReference type="InterPro" id="IPR036915">
    <property type="entry name" value="Cyclin-like_sf"/>
</dbReference>
<feature type="compositionally biased region" description="Polar residues" evidence="4">
    <location>
        <begin position="239"/>
        <end position="260"/>
    </location>
</feature>
<feature type="region of interest" description="Disordered" evidence="4">
    <location>
        <begin position="239"/>
        <end position="292"/>
    </location>
</feature>
<feature type="compositionally biased region" description="Polar residues" evidence="4">
    <location>
        <begin position="273"/>
        <end position="292"/>
    </location>
</feature>
<dbReference type="PRINTS" id="PR00685">
    <property type="entry name" value="TIFACTORIIB"/>
</dbReference>
<evidence type="ECO:0000313" key="7">
    <source>
        <dbReference type="Proteomes" id="UP000242146"/>
    </source>
</evidence>
<proteinExistence type="inferred from homology"/>
<evidence type="ECO:0000259" key="5">
    <source>
        <dbReference type="SMART" id="SM00385"/>
    </source>
</evidence>
<keyword evidence="7" id="KW-1185">Reference proteome</keyword>
<dbReference type="AlphaFoldDB" id="A0A1X2G3P5"/>
<protein>
    <submittedName>
        <fullName evidence="6">Cyclin-like protein</fullName>
    </submittedName>
</protein>
<dbReference type="PANTHER" id="PTHR10026">
    <property type="entry name" value="CYCLIN"/>
    <property type="match status" value="1"/>
</dbReference>
<keyword evidence="2" id="KW-0804">Transcription</keyword>
<organism evidence="6 7">
    <name type="scientific">Hesseltinella vesiculosa</name>
    <dbReference type="NCBI Taxonomy" id="101127"/>
    <lineage>
        <taxon>Eukaryota</taxon>
        <taxon>Fungi</taxon>
        <taxon>Fungi incertae sedis</taxon>
        <taxon>Mucoromycota</taxon>
        <taxon>Mucoromycotina</taxon>
        <taxon>Mucoromycetes</taxon>
        <taxon>Mucorales</taxon>
        <taxon>Cunninghamellaceae</taxon>
        <taxon>Hesseltinella</taxon>
    </lineage>
</organism>
<dbReference type="CDD" id="cd20546">
    <property type="entry name" value="CYCLIN_SpCG1C_ScCTK2-like_rpt2"/>
    <property type="match status" value="1"/>
</dbReference>
<dbReference type="SUPFAM" id="SSF47954">
    <property type="entry name" value="Cyclin-like"/>
    <property type="match status" value="2"/>
</dbReference>
<dbReference type="Pfam" id="PF00134">
    <property type="entry name" value="Cyclin_N"/>
    <property type="match status" value="1"/>
</dbReference>
<gene>
    <name evidence="6" type="ORF">DM01DRAFT_1411464</name>
</gene>
<sequence length="292" mass="32810">MEQWIFTKDEVLNSPSITHDGLSAAEEQQTRSKGCLFIQAIGCQLGLPQNTVATAMVYFHRFYMRYCFSDFSSDYLAATCIYLACKVEESSRKVNDVATACMMNRCVQDARNEEKQKVHQAFRTATLWHERLLLETLCFDLTVDHPHQLVLEFANELEAPDNVTQAAFGFANDSLRRPLCLIYDPQMIAAACVLLGYRLSSVRLPLGADTIWGKTLQQQSDLLADIVGDMMTVYSDTSIELSPNSNSPKTRLTPSSYSSPSHRRTNGHHKSSSLRNGYTDNARRPQTTTSES</sequence>
<dbReference type="SMART" id="SM00385">
    <property type="entry name" value="CYCLIN"/>
    <property type="match status" value="2"/>
</dbReference>
<dbReference type="Gene3D" id="1.10.472.10">
    <property type="entry name" value="Cyclin-like"/>
    <property type="match status" value="2"/>
</dbReference>
<evidence type="ECO:0000256" key="4">
    <source>
        <dbReference type="SAM" id="MobiDB-lite"/>
    </source>
</evidence>
<comment type="similarity">
    <text evidence="3">Belongs to the cyclin family.</text>
</comment>
<dbReference type="OrthoDB" id="25002at2759"/>
<dbReference type="Proteomes" id="UP000242146">
    <property type="component" value="Unassembled WGS sequence"/>
</dbReference>
<dbReference type="InterPro" id="IPR000812">
    <property type="entry name" value="TFIIB"/>
</dbReference>
<reference evidence="6 7" key="1">
    <citation type="submission" date="2016-07" db="EMBL/GenBank/DDBJ databases">
        <title>Pervasive Adenine N6-methylation of Active Genes in Fungi.</title>
        <authorList>
            <consortium name="DOE Joint Genome Institute"/>
            <person name="Mondo S.J."/>
            <person name="Dannebaum R.O."/>
            <person name="Kuo R.C."/>
            <person name="Labutti K."/>
            <person name="Haridas S."/>
            <person name="Kuo A."/>
            <person name="Salamov A."/>
            <person name="Ahrendt S.R."/>
            <person name="Lipzen A."/>
            <person name="Sullivan W."/>
            <person name="Andreopoulos W.B."/>
            <person name="Clum A."/>
            <person name="Lindquist E."/>
            <person name="Daum C."/>
            <person name="Ramamoorthy G.K."/>
            <person name="Gryganskyi A."/>
            <person name="Culley D."/>
            <person name="Magnuson J.K."/>
            <person name="James T.Y."/>
            <person name="O'Malley M.A."/>
            <person name="Stajich J.E."/>
            <person name="Spatafora J.W."/>
            <person name="Visel A."/>
            <person name="Grigoriev I.V."/>
        </authorList>
    </citation>
    <scope>NUCLEOTIDE SEQUENCE [LARGE SCALE GENOMIC DNA]</scope>
    <source>
        <strain evidence="6 7">NRRL 3301</strain>
    </source>
</reference>
<evidence type="ECO:0000313" key="6">
    <source>
        <dbReference type="EMBL" id="ORX44024.1"/>
    </source>
</evidence>
<name>A0A1X2G3P5_9FUNG</name>
<dbReference type="EMBL" id="MCGT01000051">
    <property type="protein sequence ID" value="ORX44024.1"/>
    <property type="molecule type" value="Genomic_DNA"/>
</dbReference>
<dbReference type="GO" id="GO:0006357">
    <property type="term" value="P:regulation of transcription by RNA polymerase II"/>
    <property type="evidence" value="ECO:0007669"/>
    <property type="project" value="InterPro"/>
</dbReference>
<dbReference type="GO" id="GO:0070897">
    <property type="term" value="P:transcription preinitiation complex assembly"/>
    <property type="evidence" value="ECO:0007669"/>
    <property type="project" value="InterPro"/>
</dbReference>
<dbReference type="InterPro" id="IPR013763">
    <property type="entry name" value="Cyclin-like_dom"/>
</dbReference>